<comment type="caution">
    <text evidence="1">The sequence shown here is derived from an EMBL/GenBank/DDBJ whole genome shotgun (WGS) entry which is preliminary data.</text>
</comment>
<dbReference type="EMBL" id="JACRAF010000057">
    <property type="protein sequence ID" value="MBI4923492.1"/>
    <property type="molecule type" value="Genomic_DNA"/>
</dbReference>
<dbReference type="Gene3D" id="2.130.10.10">
    <property type="entry name" value="YVTN repeat-like/Quinoprotein amine dehydrogenase"/>
    <property type="match status" value="1"/>
</dbReference>
<dbReference type="InterPro" id="IPR015943">
    <property type="entry name" value="WD40/YVTN_repeat-like_dom_sf"/>
</dbReference>
<evidence type="ECO:0000313" key="2">
    <source>
        <dbReference type="Proteomes" id="UP000782610"/>
    </source>
</evidence>
<name>A0A933L5F5_9HYPH</name>
<dbReference type="InterPro" id="IPR011659">
    <property type="entry name" value="WD40"/>
</dbReference>
<organism evidence="1 2">
    <name type="scientific">Devosia nanyangense</name>
    <dbReference type="NCBI Taxonomy" id="1228055"/>
    <lineage>
        <taxon>Bacteria</taxon>
        <taxon>Pseudomonadati</taxon>
        <taxon>Pseudomonadota</taxon>
        <taxon>Alphaproteobacteria</taxon>
        <taxon>Hyphomicrobiales</taxon>
        <taxon>Devosiaceae</taxon>
        <taxon>Devosia</taxon>
    </lineage>
</organism>
<gene>
    <name evidence="1" type="ORF">HY834_17270</name>
</gene>
<sequence length="406" mass="44587">MIGTITAAESVTEIDLVTGRKVTRLTDGRSNCYALYYFTTSITPDGRYLVFHSERSGSVQLYRLDLQTGAIGQLTDGHTADAGWAVWCEWHLGGIYNHLSAIHPQTGEVTYFEDGEIRGTDVASFANRRVAMLPAGRMPIGQAAFSPDGRWFGYIHADEAAFRALLSKREADTRAGTFSWNRDHHHVFRNAIGATLAVVDTATGEQRTVIATDYHFHHVLFVDNETILLNHPKGCAGMWVVKLDGSGVEHLRPATAPGAHGAAVNHQVVTARGIAYEATVDTARGERQTWFGIFDPESGEFSEKLLPVDGYVHTGFDPAGRFAFIENAGARHELLTVHRARAPGGPLETRLLRTLMSPAHDDQRHHAHPFLAPDRRRLYFTDWSAEGFAQVCAMDVADLVAVADAG</sequence>
<proteinExistence type="predicted"/>
<reference evidence="1" key="1">
    <citation type="submission" date="2020-07" db="EMBL/GenBank/DDBJ databases">
        <title>Huge and variable diversity of episymbiotic CPR bacteria and DPANN archaea in groundwater ecosystems.</title>
        <authorList>
            <person name="He C.Y."/>
            <person name="Keren R."/>
            <person name="Whittaker M."/>
            <person name="Farag I.F."/>
            <person name="Doudna J."/>
            <person name="Cate J.H.D."/>
            <person name="Banfield J.F."/>
        </authorList>
    </citation>
    <scope>NUCLEOTIDE SEQUENCE</scope>
    <source>
        <strain evidence="1">NC_groundwater_1586_Pr3_B-0.1um_66_15</strain>
    </source>
</reference>
<dbReference type="AlphaFoldDB" id="A0A933L5F5"/>
<dbReference type="Proteomes" id="UP000782610">
    <property type="component" value="Unassembled WGS sequence"/>
</dbReference>
<dbReference type="Pfam" id="PF07676">
    <property type="entry name" value="PD40"/>
    <property type="match status" value="1"/>
</dbReference>
<dbReference type="InterPro" id="IPR011044">
    <property type="entry name" value="Quino_amine_DH_bsu"/>
</dbReference>
<accession>A0A933L5F5</accession>
<dbReference type="SUPFAM" id="SSF50969">
    <property type="entry name" value="YVTN repeat-like/Quinoprotein amine dehydrogenase"/>
    <property type="match status" value="1"/>
</dbReference>
<evidence type="ECO:0000313" key="1">
    <source>
        <dbReference type="EMBL" id="MBI4923492.1"/>
    </source>
</evidence>
<protein>
    <submittedName>
        <fullName evidence="1">PD40 domain-containing protein</fullName>
    </submittedName>
</protein>